<keyword evidence="10" id="KW-0560">Oxidoreductase</keyword>
<dbReference type="SUPFAM" id="SSF47741">
    <property type="entry name" value="CO dehydrogenase ISP C-domain like"/>
    <property type="match status" value="1"/>
</dbReference>
<evidence type="ECO:0000256" key="12">
    <source>
        <dbReference type="ARBA" id="ARBA00023014"/>
    </source>
</evidence>
<dbReference type="InterPro" id="IPR000674">
    <property type="entry name" value="Ald_Oxase/Xan_DH_a/b"/>
</dbReference>
<dbReference type="Proteomes" id="UP000494165">
    <property type="component" value="Unassembled WGS sequence"/>
</dbReference>
<dbReference type="PANTHER" id="PTHR11908:SF132">
    <property type="entry name" value="ALDEHYDE OXIDASE 1-RELATED"/>
    <property type="match status" value="1"/>
</dbReference>
<dbReference type="InterPro" id="IPR002888">
    <property type="entry name" value="2Fe-2S-bd"/>
</dbReference>
<keyword evidence="8 18" id="KW-0479">Metal-binding</keyword>
<dbReference type="InterPro" id="IPR012675">
    <property type="entry name" value="Beta-grasp_dom_sf"/>
</dbReference>
<dbReference type="PROSITE" id="PS00197">
    <property type="entry name" value="2FE2S_FER_1"/>
    <property type="match status" value="1"/>
</dbReference>
<dbReference type="Pfam" id="PF03450">
    <property type="entry name" value="CO_deh_flav_C"/>
    <property type="match status" value="1"/>
</dbReference>
<dbReference type="Pfam" id="PF20256">
    <property type="entry name" value="MoCoBD_2"/>
    <property type="match status" value="1"/>
</dbReference>
<dbReference type="SUPFAM" id="SSF56003">
    <property type="entry name" value="Molybdenum cofactor-binding domain"/>
    <property type="match status" value="1"/>
</dbReference>
<dbReference type="InterPro" id="IPR036318">
    <property type="entry name" value="FAD-bd_PCMH-like_sf"/>
</dbReference>
<evidence type="ECO:0000256" key="18">
    <source>
        <dbReference type="PIRSR" id="PIRSR000127-3"/>
    </source>
</evidence>
<dbReference type="AlphaFoldDB" id="A0A8S1D8W5"/>
<evidence type="ECO:0000256" key="8">
    <source>
        <dbReference type="ARBA" id="ARBA00022723"/>
    </source>
</evidence>
<dbReference type="PROSITE" id="PS51387">
    <property type="entry name" value="FAD_PCMH"/>
    <property type="match status" value="1"/>
</dbReference>
<comment type="subcellular location">
    <subcellularLocation>
        <location evidence="2">Peroxisome</location>
    </subcellularLocation>
</comment>
<evidence type="ECO:0000256" key="11">
    <source>
        <dbReference type="ARBA" id="ARBA00023004"/>
    </source>
</evidence>
<feature type="binding site" evidence="18">
    <location>
        <position position="162"/>
    </location>
    <ligand>
        <name>[2Fe-2S] cluster</name>
        <dbReference type="ChEBI" id="CHEBI:190135"/>
        <label>2</label>
    </ligand>
</feature>
<dbReference type="GO" id="GO:0071949">
    <property type="term" value="F:FAD binding"/>
    <property type="evidence" value="ECO:0007669"/>
    <property type="project" value="InterPro"/>
</dbReference>
<dbReference type="SUPFAM" id="SSF55447">
    <property type="entry name" value="CO dehydrogenase flavoprotein C-terminal domain-like"/>
    <property type="match status" value="1"/>
</dbReference>
<reference evidence="20 21" key="1">
    <citation type="submission" date="2020-04" db="EMBL/GenBank/DDBJ databases">
        <authorList>
            <person name="Alioto T."/>
            <person name="Alioto T."/>
            <person name="Gomez Garrido J."/>
        </authorList>
    </citation>
    <scope>NUCLEOTIDE SEQUENCE [LARGE SCALE GENOMIC DNA]</scope>
</reference>
<dbReference type="Pfam" id="PF00111">
    <property type="entry name" value="Fer2"/>
    <property type="match status" value="1"/>
</dbReference>
<comment type="cofactor">
    <cofactor evidence="15">
        <name>[2Fe-2S] cluster</name>
        <dbReference type="ChEBI" id="CHEBI:190135"/>
    </cofactor>
</comment>
<comment type="subunit">
    <text evidence="4">Homodimer.</text>
</comment>
<dbReference type="InterPro" id="IPR036856">
    <property type="entry name" value="Ald_Oxase/Xan_DH_a/b_sf"/>
</dbReference>
<dbReference type="Gene3D" id="3.30.365.10">
    <property type="entry name" value="Aldehyde oxidase/xanthine dehydrogenase, molybdopterin binding domain"/>
    <property type="match status" value="4"/>
</dbReference>
<evidence type="ECO:0000313" key="20">
    <source>
        <dbReference type="EMBL" id="CAB3379174.1"/>
    </source>
</evidence>
<dbReference type="PANTHER" id="PTHR11908">
    <property type="entry name" value="XANTHINE DEHYDROGENASE"/>
    <property type="match status" value="1"/>
</dbReference>
<feature type="active site" description="Proton acceptor" evidence="16">
    <location>
        <position position="1215"/>
    </location>
</feature>
<evidence type="ECO:0000256" key="5">
    <source>
        <dbReference type="ARBA" id="ARBA00022505"/>
    </source>
</evidence>
<gene>
    <name evidence="20" type="ORF">CLODIP_2_CD05466</name>
</gene>
<feature type="binding site" evidence="17">
    <location>
        <position position="342"/>
    </location>
    <ligand>
        <name>FAD</name>
        <dbReference type="ChEBI" id="CHEBI:57692"/>
    </ligand>
</feature>
<evidence type="ECO:0000256" key="17">
    <source>
        <dbReference type="PIRSR" id="PIRSR000127-2"/>
    </source>
</evidence>
<evidence type="ECO:0000256" key="7">
    <source>
        <dbReference type="ARBA" id="ARBA00022714"/>
    </source>
</evidence>
<evidence type="ECO:0000256" key="4">
    <source>
        <dbReference type="ARBA" id="ARBA00011738"/>
    </source>
</evidence>
<evidence type="ECO:0000256" key="1">
    <source>
        <dbReference type="ARBA" id="ARBA00001974"/>
    </source>
</evidence>
<keyword evidence="12 18" id="KW-0411">Iron-sulfur</keyword>
<evidence type="ECO:0000256" key="3">
    <source>
        <dbReference type="ARBA" id="ARBA00006849"/>
    </source>
</evidence>
<comment type="caution">
    <text evidence="20">The sequence shown here is derived from an EMBL/GenBank/DDBJ whole genome shotgun (WGS) entry which is preliminary data.</text>
</comment>
<evidence type="ECO:0000256" key="14">
    <source>
        <dbReference type="ARBA" id="ARBA00023140"/>
    </source>
</evidence>
<evidence type="ECO:0000256" key="6">
    <source>
        <dbReference type="ARBA" id="ARBA00022630"/>
    </source>
</evidence>
<evidence type="ECO:0000256" key="15">
    <source>
        <dbReference type="ARBA" id="ARBA00034078"/>
    </source>
</evidence>
<keyword evidence="21" id="KW-1185">Reference proteome</keyword>
<keyword evidence="9 17" id="KW-0274">FAD</keyword>
<dbReference type="FunFam" id="3.30.390.50:FF:000003">
    <property type="entry name" value="Aldehyde oxidase1"/>
    <property type="match status" value="1"/>
</dbReference>
<feature type="binding site" evidence="18">
    <location>
        <position position="87"/>
    </location>
    <ligand>
        <name>[2Fe-2S] cluster</name>
        <dbReference type="ChEBI" id="CHEBI:190135"/>
        <label>1</label>
    </ligand>
</feature>
<feature type="binding site" evidence="18">
    <location>
        <position position="57"/>
    </location>
    <ligand>
        <name>[2Fe-2S] cluster</name>
        <dbReference type="ChEBI" id="CHEBI:190135"/>
        <label>1</label>
    </ligand>
</feature>
<dbReference type="FunFam" id="3.90.1170.50:FF:000003">
    <property type="entry name" value="Aldehyde oxidase"/>
    <property type="match status" value="1"/>
</dbReference>
<dbReference type="GO" id="GO:0005506">
    <property type="term" value="F:iron ion binding"/>
    <property type="evidence" value="ECO:0007669"/>
    <property type="project" value="InterPro"/>
</dbReference>
<dbReference type="InterPro" id="IPR016166">
    <property type="entry name" value="FAD-bd_PCMH"/>
</dbReference>
<dbReference type="InterPro" id="IPR036010">
    <property type="entry name" value="2Fe-2S_ferredoxin-like_sf"/>
</dbReference>
<feature type="domain" description="FAD-binding PCMH-type" evidence="19">
    <location>
        <begin position="216"/>
        <end position="395"/>
    </location>
</feature>
<feature type="binding site" evidence="18">
    <location>
        <position position="127"/>
    </location>
    <ligand>
        <name>[2Fe-2S] cluster</name>
        <dbReference type="ChEBI" id="CHEBI:190135"/>
        <label>2</label>
    </ligand>
</feature>
<keyword evidence="7 18" id="KW-0001">2Fe-2S</keyword>
<feature type="binding site" evidence="18">
    <location>
        <position position="130"/>
    </location>
    <ligand>
        <name>[2Fe-2S] cluster</name>
        <dbReference type="ChEBI" id="CHEBI:190135"/>
        <label>2</label>
    </ligand>
</feature>
<dbReference type="FunFam" id="3.30.465.10:FF:000013">
    <property type="entry name" value="Aldehyde oxidase"/>
    <property type="match status" value="1"/>
</dbReference>
<protein>
    <recommendedName>
        <fullName evidence="19">FAD-binding PCMH-type domain-containing protein</fullName>
    </recommendedName>
</protein>
<dbReference type="InterPro" id="IPR036884">
    <property type="entry name" value="2Fe-2S-bd_dom_sf"/>
</dbReference>
<dbReference type="Gene3D" id="3.10.20.30">
    <property type="match status" value="1"/>
</dbReference>
<keyword evidence="5 18" id="KW-0500">Molybdenum</keyword>
<feature type="binding site" evidence="17">
    <location>
        <position position="403"/>
    </location>
    <ligand>
        <name>FAD</name>
        <dbReference type="ChEBI" id="CHEBI:57692"/>
    </ligand>
</feature>
<dbReference type="SUPFAM" id="SSF54292">
    <property type="entry name" value="2Fe-2S ferredoxin-like"/>
    <property type="match status" value="1"/>
</dbReference>
<dbReference type="SMART" id="SM01008">
    <property type="entry name" value="Ald_Xan_dh_C"/>
    <property type="match status" value="1"/>
</dbReference>
<accession>A0A8S1D8W5</accession>
<comment type="cofactor">
    <cofactor evidence="1 17">
        <name>FAD</name>
        <dbReference type="ChEBI" id="CHEBI:57692"/>
    </cofactor>
</comment>
<dbReference type="SUPFAM" id="SSF54665">
    <property type="entry name" value="CO dehydrogenase molybdoprotein N-domain-like"/>
    <property type="match status" value="1"/>
</dbReference>
<feature type="binding site" evidence="18">
    <location>
        <position position="889"/>
    </location>
    <ligand>
        <name>Mo-molybdopterin</name>
        <dbReference type="ChEBI" id="CHEBI:71302"/>
    </ligand>
    <ligandPart>
        <name>Mo</name>
        <dbReference type="ChEBI" id="CHEBI:28685"/>
    </ligandPart>
</feature>
<keyword evidence="6" id="KW-0285">Flavoprotein</keyword>
<dbReference type="InterPro" id="IPR006058">
    <property type="entry name" value="2Fe2S_fd_BS"/>
</dbReference>
<feature type="binding site" evidence="18">
    <location>
        <position position="62"/>
    </location>
    <ligand>
        <name>[2Fe-2S] cluster</name>
        <dbReference type="ChEBI" id="CHEBI:190135"/>
        <label>1</label>
    </ligand>
</feature>
<dbReference type="Pfam" id="PF01315">
    <property type="entry name" value="Ald_Xan_dh_C"/>
    <property type="match status" value="1"/>
</dbReference>
<dbReference type="FunFam" id="3.10.20.30:FF:000012">
    <property type="entry name" value="Xanthine dehydrogenase/oxidase"/>
    <property type="match status" value="1"/>
</dbReference>
<dbReference type="GO" id="GO:0051537">
    <property type="term" value="F:2 iron, 2 sulfur cluster binding"/>
    <property type="evidence" value="ECO:0007669"/>
    <property type="project" value="UniProtKB-KW"/>
</dbReference>
<dbReference type="Pfam" id="PF01799">
    <property type="entry name" value="Fer2_2"/>
    <property type="match status" value="1"/>
</dbReference>
<dbReference type="Gene3D" id="3.30.465.10">
    <property type="match status" value="1"/>
</dbReference>
<dbReference type="InterPro" id="IPR001041">
    <property type="entry name" value="2Fe-2S_ferredoxin-type"/>
</dbReference>
<dbReference type="Gene3D" id="3.90.1170.50">
    <property type="entry name" value="Aldehyde oxidase/xanthine dehydrogenase, a/b hammerhead"/>
    <property type="match status" value="1"/>
</dbReference>
<sequence>MWSAFFGSSEPVFETAGEISFSINGSPFTADEKIASDTTLNSFIRDFANLKGTKFMCYEGGCGACVVSATIVHPVTKMRQTLAVNSCLTPIFACHGWDITTVEGVGDRRKGYHAVQTQLAKFNGTQCGYCSPGMVMSMYSLLERGKAPSKAEVEDSFGSNLCRCTGYRPILDAFKSLASDSSPQNKTNICVDIEDMDKMCPNKNEFCSKLCGSVAIQSGSAVWRKVATLDELVAVLAKVGDAPYKLVAGNTAEGIYRSEGIQTYIDVKSVPQLRNIEVKPDVITLGGNVTLTEAMDFFNEVNSAGFDYLVHLGGHFDLIAHVPVRNVGTLAGNLSIKHAHPDFPSDVFMTLDAVGATLNIMDISGIIQNVTMVDFLLLGMNKKIILSIQFTRRDNPHRLRLFKITPRAQNAHAYVNAGFLFEFEDEVSWKVAGVPRIVFGGISPSFTHARAAESLLVGKVLLDNKTLAQAITALGQEILPDDVLTNPTPDYRKKLAQSLFYKFVLHLDPTKVSKFLRSGTENLQRPISSGIQEFDTDATLYPLNEAIPKIEALAQCSGEAQYVNDIPSFPDELHGAFVQTTVATGTISSIDATAALAIDGVVTFFKHTDMPYSNTFTPAIFGYLEPEEVFCSGTILYAGQAVGMIVAKSRAVALEAAKKVKVEYAVGSSNPVLTVEDVLNQAGNRIYPVQKENEKDNSVLVSATKIIKGDFSLPRQYHMTMETQTCLVVPREDDNYDVFCSTQFMDLAQAVVAKCLNVEASKINMSVRRLGGGYGGKITRPPQLAAACAVASWTLNKPVRMVLPLSGNMEIAGKRFAVRDEYEVGVDEKGKILYLKAKVFQDAGCNLNDSQRTMNTTTAHFTHSVYDSSTFEIVGQQIKTDTASNTWCRGPGSTEAVAFLEEIMERIAGEMNLDPLEVRLANMYAVDNPVPAMIADLKEKADYDARKAKVEEFNSLNRWKKRGVSLVPVQYPFDFWGVRPVVVSVYQIDGSVAISHGGVEMGQGLNTKVAQVAAHFLGLPLSMISIKPSNNLIAANASVTGASLGSESLSYATMQCCKEILSRLSVIKEKMPDAEWKALVREAHAQEISLTASYTFTKRDNVGIYFIWGAAMAEMEVDILTGEKQILRVDLLEDAGQSMSPMVDVGQMEGAFVMGLGYWLYEQLVYDPYSGRLLTNSTWNYKIPGAKDIPADFRVYFRKNSKNPNGVLNSKATGEPPLNMSIAAYFAITHALNSARKDAGAPASYFQLKPPATAEHIFFTSLTDEKDFKLFEEDEE</sequence>
<evidence type="ECO:0000256" key="16">
    <source>
        <dbReference type="PIRSR" id="PIRSR000127-1"/>
    </source>
</evidence>
<keyword evidence="14" id="KW-0576">Peroxisome</keyword>
<dbReference type="SUPFAM" id="SSF56176">
    <property type="entry name" value="FAD-binding/transporter-associated domain-like"/>
    <property type="match status" value="1"/>
</dbReference>
<keyword evidence="13" id="KW-0520">NAD</keyword>
<feature type="binding site" evidence="18">
    <location>
        <position position="65"/>
    </location>
    <ligand>
        <name>[2Fe-2S] cluster</name>
        <dbReference type="ChEBI" id="CHEBI:190135"/>
        <label>1</label>
    </ligand>
</feature>
<dbReference type="FunFam" id="3.30.365.10:FF:000001">
    <property type="entry name" value="Xanthine dehydrogenase oxidase"/>
    <property type="match status" value="1"/>
</dbReference>
<dbReference type="Gene3D" id="3.30.390.50">
    <property type="entry name" value="CO dehydrogenase flavoprotein, C-terminal domain"/>
    <property type="match status" value="1"/>
</dbReference>
<dbReference type="InterPro" id="IPR037165">
    <property type="entry name" value="AldOxase/xan_DH_Mopterin-bd_sf"/>
</dbReference>
<dbReference type="SMART" id="SM01092">
    <property type="entry name" value="CO_deh_flav_C"/>
    <property type="match status" value="1"/>
</dbReference>
<evidence type="ECO:0000313" key="21">
    <source>
        <dbReference type="Proteomes" id="UP000494165"/>
    </source>
</evidence>
<evidence type="ECO:0000259" key="19">
    <source>
        <dbReference type="PROSITE" id="PS51387"/>
    </source>
</evidence>
<dbReference type="Pfam" id="PF00941">
    <property type="entry name" value="FAD_binding_5"/>
    <property type="match status" value="1"/>
</dbReference>
<dbReference type="Gene3D" id="1.10.150.120">
    <property type="entry name" value="[2Fe-2S]-binding domain"/>
    <property type="match status" value="1"/>
</dbReference>
<evidence type="ECO:0000256" key="10">
    <source>
        <dbReference type="ARBA" id="ARBA00023002"/>
    </source>
</evidence>
<dbReference type="InterPro" id="IPR016208">
    <property type="entry name" value="Ald_Oxase/xanthine_DH-like"/>
</dbReference>
<dbReference type="GO" id="GO:0005777">
    <property type="term" value="C:peroxisome"/>
    <property type="evidence" value="ECO:0007669"/>
    <property type="project" value="UniProtKB-SubCell"/>
</dbReference>
<dbReference type="InterPro" id="IPR002346">
    <property type="entry name" value="Mopterin_DH_FAD-bd"/>
</dbReference>
<dbReference type="Pfam" id="PF02738">
    <property type="entry name" value="MoCoBD_1"/>
    <property type="match status" value="1"/>
</dbReference>
<evidence type="ECO:0000256" key="13">
    <source>
        <dbReference type="ARBA" id="ARBA00023027"/>
    </source>
</evidence>
<dbReference type="GO" id="GO:0016491">
    <property type="term" value="F:oxidoreductase activity"/>
    <property type="evidence" value="ECO:0007669"/>
    <property type="project" value="UniProtKB-KW"/>
</dbReference>
<proteinExistence type="inferred from homology"/>
<dbReference type="InterPro" id="IPR008274">
    <property type="entry name" value="AldOxase/xan_DH_MoCoBD1"/>
</dbReference>
<feature type="binding site" evidence="18">
    <location>
        <position position="164"/>
    </location>
    <ligand>
        <name>[2Fe-2S] cluster</name>
        <dbReference type="ChEBI" id="CHEBI:190135"/>
        <label>2</label>
    </ligand>
</feature>
<feature type="binding site" evidence="18">
    <location>
        <position position="1042"/>
    </location>
    <ligand>
        <name>Mo-molybdopterin</name>
        <dbReference type="ChEBI" id="CHEBI:71302"/>
    </ligand>
    <ligandPart>
        <name>Mo</name>
        <dbReference type="ChEBI" id="CHEBI:28685"/>
    </ligandPart>
</feature>
<keyword evidence="11 18" id="KW-0408">Iron</keyword>
<dbReference type="InterPro" id="IPR036683">
    <property type="entry name" value="CO_DH_flav_C_dom_sf"/>
</dbReference>
<name>A0A8S1D8W5_9INSE</name>
<evidence type="ECO:0000256" key="2">
    <source>
        <dbReference type="ARBA" id="ARBA00004275"/>
    </source>
</evidence>
<dbReference type="InterPro" id="IPR005107">
    <property type="entry name" value="CO_DH_flav_C"/>
</dbReference>
<organism evidence="20 21">
    <name type="scientific">Cloeon dipterum</name>
    <dbReference type="NCBI Taxonomy" id="197152"/>
    <lineage>
        <taxon>Eukaryota</taxon>
        <taxon>Metazoa</taxon>
        <taxon>Ecdysozoa</taxon>
        <taxon>Arthropoda</taxon>
        <taxon>Hexapoda</taxon>
        <taxon>Insecta</taxon>
        <taxon>Pterygota</taxon>
        <taxon>Palaeoptera</taxon>
        <taxon>Ephemeroptera</taxon>
        <taxon>Pisciforma</taxon>
        <taxon>Baetidae</taxon>
        <taxon>Cloeon</taxon>
    </lineage>
</organism>
<dbReference type="EMBL" id="CADEPI010000180">
    <property type="protein sequence ID" value="CAB3379174.1"/>
    <property type="molecule type" value="Genomic_DNA"/>
</dbReference>
<feature type="binding site" evidence="18">
    <location>
        <position position="743"/>
    </location>
    <ligand>
        <name>Mo-molybdopterin</name>
        <dbReference type="ChEBI" id="CHEBI:71302"/>
    </ligand>
    <ligandPart>
        <name>Mo</name>
        <dbReference type="ChEBI" id="CHEBI:28685"/>
    </ligandPart>
</feature>
<dbReference type="OrthoDB" id="8300278at2759"/>
<dbReference type="InterPro" id="IPR016169">
    <property type="entry name" value="FAD-bd_PCMH_sub2"/>
</dbReference>
<dbReference type="InterPro" id="IPR046867">
    <property type="entry name" value="AldOxase/xan_DH_MoCoBD2"/>
</dbReference>
<dbReference type="FunFam" id="3.30.365.10:FF:000002">
    <property type="entry name" value="Xanthine dehydrogenase oxidase"/>
    <property type="match status" value="1"/>
</dbReference>
<evidence type="ECO:0000256" key="9">
    <source>
        <dbReference type="ARBA" id="ARBA00022827"/>
    </source>
</evidence>
<dbReference type="CDD" id="cd00207">
    <property type="entry name" value="fer2"/>
    <property type="match status" value="1"/>
</dbReference>
<comment type="similarity">
    <text evidence="3">Belongs to the xanthine dehydrogenase family.</text>
</comment>
<dbReference type="PIRSF" id="PIRSF000127">
    <property type="entry name" value="Xanthine_DH"/>
    <property type="match status" value="1"/>
</dbReference>
<comment type="cofactor">
    <cofactor evidence="18">
        <name>[2Fe-2S] cluster</name>
        <dbReference type="ChEBI" id="CHEBI:190135"/>
    </cofactor>
    <text evidence="18">Binds 2 [2Fe-2S] clusters.</text>
</comment>
<comment type="cofactor">
    <cofactor evidence="18">
        <name>Mo-molybdopterin</name>
        <dbReference type="ChEBI" id="CHEBI:71302"/>
    </cofactor>
    <text evidence="18">Binds 1 Mo-molybdopterin (Mo-MPT) cofactor per subunit.</text>
</comment>